<dbReference type="RefSeq" id="YP_009818873.1">
    <property type="nucleotide sequence ID" value="NC_048144.1"/>
</dbReference>
<evidence type="ECO:0000313" key="2">
    <source>
        <dbReference type="Proteomes" id="UP000287712"/>
    </source>
</evidence>
<dbReference type="InterPro" id="IPR033653">
    <property type="entry name" value="NTP-PPase_DR2231-like"/>
</dbReference>
<dbReference type="InterPro" id="IPR021130">
    <property type="entry name" value="PRib-ATP_PPHydrolase-like"/>
</dbReference>
<dbReference type="CDD" id="cd11530">
    <property type="entry name" value="NTP-PPase_DR2231_like"/>
    <property type="match status" value="1"/>
</dbReference>
<dbReference type="InterPro" id="IPR023292">
    <property type="entry name" value="NTP_PyroPHydrolase-like_dom_sf"/>
</dbReference>
<dbReference type="GO" id="GO:0016787">
    <property type="term" value="F:hydrolase activity"/>
    <property type="evidence" value="ECO:0007669"/>
    <property type="project" value="UniProtKB-KW"/>
</dbReference>
<proteinExistence type="predicted"/>
<organism evidence="1 2">
    <name type="scientific">Microbacterium phage Schubert</name>
    <dbReference type="NCBI Taxonomy" id="2500787"/>
    <lineage>
        <taxon>Viruses</taxon>
        <taxon>Duplodnaviria</taxon>
        <taxon>Heunggongvirae</taxon>
        <taxon>Uroviricota</taxon>
        <taxon>Caudoviricetes</taxon>
        <taxon>Schubertvirus</taxon>
        <taxon>Schubertvirus schubert</taxon>
    </lineage>
</organism>
<reference evidence="1 2" key="1">
    <citation type="submission" date="2018-12" db="EMBL/GenBank/DDBJ databases">
        <authorList>
            <person name="Lauer M.J."/>
            <person name="Adewumi O.M."/>
            <person name="Alachi P."/>
            <person name="Anderson S.J."/>
            <person name="Bakarey A.S."/>
            <person name="Beyer A.R."/>
            <person name="Biederman W.H."/>
            <person name="Bollivar D.W."/>
            <person name="Butela K.A."/>
            <person name="Byrum C.A."/>
            <person name="Caughron J.E."/>
            <person name="Coleman S.T."/>
            <person name="Collins D.P."/>
            <person name="Cresawn S.G."/>
            <person name="Dougan K.E."/>
            <person name="Duffy I."/>
            <person name="Eivazova E.R."/>
            <person name="Engstrom E.M."/>
            <person name="Fallest-Strobl P.C."/>
            <person name="Godde J.S."/>
            <person name="Gogarten J.P."/>
            <person name="Hammer B.W."/>
            <person name="Heller D.M."/>
            <person name="Lee J.S."/>
            <person name="Leonard J.E."/>
            <person name="Long J.A."/>
            <person name="Mastrapaolo M.D."/>
            <person name="Mathur V."/>
            <person name="Mesich B.L."/>
            <person name="Mitchell J.C."/>
            <person name="Moore R."/>
            <person name="Pandey S."/>
            <person name="Pollack M.J."/>
            <person name="Popolizio T.R."/>
            <person name="Porter M.L."/>
            <person name="Reid N.M."/>
            <person name="Salvitti L.R."/>
            <person name="Sayre B.L."/>
            <person name="Schrock T.A."/>
            <person name="Sconiers W.B."/>
            <person name="Sheehy R."/>
            <person name="Shows K.H."/>
            <person name="Sprangers S.A."/>
            <person name="Sprenkle A.B."/>
            <person name="Swerdlow S.J."/>
            <person name="Theoret J.R."/>
            <person name="Thompson K.M."/>
            <person name="Tibbetts T.J."/>
            <person name="Tigges M."/>
            <person name="Van A.R."/>
            <person name="Washington J.M."/>
            <person name="Windsor E.J."/>
            <person name="Wingfield D.L."/>
            <person name="Yoon E.J."/>
            <person name="Garlena R.A."/>
            <person name="Russell D.A."/>
            <person name="Pope W.H."/>
            <person name="Jacobs-Sera D."/>
            <person name="Hatfull G.F."/>
        </authorList>
    </citation>
    <scope>NUCLEOTIDE SEQUENCE [LARGE SCALE GENOMIC DNA]</scope>
</reference>
<keyword evidence="2" id="KW-1185">Reference proteome</keyword>
<dbReference type="EMBL" id="MK308637">
    <property type="protein sequence ID" value="AZV01748.1"/>
    <property type="molecule type" value="Genomic_DNA"/>
</dbReference>
<dbReference type="GeneID" id="55010221"/>
<dbReference type="SMR" id="A0A3T0INV9"/>
<dbReference type="Gene3D" id="1.10.3420.10">
    <property type="entry name" value="putative ntp pyrophosphohydrolase like domain"/>
    <property type="match status" value="1"/>
</dbReference>
<evidence type="ECO:0000313" key="1">
    <source>
        <dbReference type="EMBL" id="AZV01748.1"/>
    </source>
</evidence>
<accession>A0A3T0INV9</accession>
<dbReference type="KEGG" id="vg:55010221"/>
<sequence>MSTYRKKPVTVEAQLVTPKSIQDVAKWCNGTVIQGTQEDTTFLQIKTLEGYMAANFGDYVIKGVAGEFYPCKPDIFWETYETVGHTESRDYVLARLQQNLGIQPLNVMQEQVREFQQGMGQPVGTYARSLPKDRVPVRIELIREEFEDELMPALYKGDLVETADACIDLLYVTFGLLVEMGINAAPLFDEVHRSNMSKFGADGKPIIAQENDPDGVFPGRVKKGPNYFKPNLEAIIESGAADLGA</sequence>
<keyword evidence="1" id="KW-0378">Hydrolase</keyword>
<gene>
    <name evidence="1" type="primary">42</name>
    <name evidence="1" type="ORF">SEA_SCHUBERT_42</name>
</gene>
<name>A0A3T0INV9_9CAUD</name>
<protein>
    <submittedName>
        <fullName evidence="1">MazG-like nucleotide pyrophosphohydrolase</fullName>
    </submittedName>
</protein>
<dbReference type="Proteomes" id="UP000287712">
    <property type="component" value="Segment"/>
</dbReference>
<dbReference type="Pfam" id="PF01503">
    <property type="entry name" value="PRA-PH"/>
    <property type="match status" value="1"/>
</dbReference>